<name>A0A7G8BDL4_9BACT</name>
<dbReference type="InterPro" id="IPR051918">
    <property type="entry name" value="STPP_CPPED1"/>
</dbReference>
<dbReference type="PANTHER" id="PTHR43143:SF6">
    <property type="entry name" value="BLL3016 PROTEIN"/>
    <property type="match status" value="1"/>
</dbReference>
<dbReference type="PROSITE" id="PS51318">
    <property type="entry name" value="TAT"/>
    <property type="match status" value="1"/>
</dbReference>
<dbReference type="Pfam" id="PF00149">
    <property type="entry name" value="Metallophos"/>
    <property type="match status" value="1"/>
</dbReference>
<dbReference type="AlphaFoldDB" id="A0A7G8BDL4"/>
<dbReference type="InterPro" id="IPR006311">
    <property type="entry name" value="TAT_signal"/>
</dbReference>
<dbReference type="KEGG" id="adin:H7849_16005"/>
<dbReference type="Gene3D" id="3.60.21.10">
    <property type="match status" value="1"/>
</dbReference>
<reference evidence="3 4" key="1">
    <citation type="submission" date="2020-08" db="EMBL/GenBank/DDBJ databases">
        <title>Edaphobacter telluris sp. nov. and Acidobacterium dinghuensis sp. nov., two acidobacteria isolated from forest soil.</title>
        <authorList>
            <person name="Fu J."/>
            <person name="Qiu L."/>
        </authorList>
    </citation>
    <scope>NUCLEOTIDE SEQUENCE [LARGE SCALE GENOMIC DNA]</scope>
    <source>
        <strain evidence="3">4Y35</strain>
    </source>
</reference>
<dbReference type="Proteomes" id="UP000515312">
    <property type="component" value="Chromosome"/>
</dbReference>
<dbReference type="EMBL" id="CP060394">
    <property type="protein sequence ID" value="QNI30634.1"/>
    <property type="molecule type" value="Genomic_DNA"/>
</dbReference>
<dbReference type="PANTHER" id="PTHR43143">
    <property type="entry name" value="METALLOPHOSPHOESTERASE, CALCINEURIN SUPERFAMILY"/>
    <property type="match status" value="1"/>
</dbReference>
<sequence length="337" mass="36642">MKENNPESHSERVILDTDRSSSPSDGIDRRGFLKCMAWAGTGLVWSLAGGVPVSRAFGSAMRQQKQEDFSFVQISDSHIGFNKPANADVTGTLQTAVDKILAIPRPPDFMIHTGDLTHSSKPAEFDTMDQVLTNAKRQIFYVPGEHDTSVDDGKSYLERYGKGSSGNGWYSFDHKGVHFIGLVNVVQLEGMGKLGQAQLDWLKQDLTQQKNSTPIVLFAHIPLWAVYPTWGWGTSDSEQAFSLLKRFGSVTVLNGHIHQVMQKVEGNATFHTAMSTAFPQPAPGAAPSPGPMKVPAEKLRGVLGITDVHFIAQRHQLAVVDSTLASGSEESNSPSAV</sequence>
<feature type="domain" description="Calcineurin-like phosphoesterase" evidence="2">
    <location>
        <begin position="70"/>
        <end position="259"/>
    </location>
</feature>
<evidence type="ECO:0000256" key="1">
    <source>
        <dbReference type="SAM" id="MobiDB-lite"/>
    </source>
</evidence>
<evidence type="ECO:0000313" key="3">
    <source>
        <dbReference type="EMBL" id="QNI30634.1"/>
    </source>
</evidence>
<dbReference type="GO" id="GO:0016787">
    <property type="term" value="F:hydrolase activity"/>
    <property type="evidence" value="ECO:0007669"/>
    <property type="project" value="InterPro"/>
</dbReference>
<accession>A0A7G8BDL4</accession>
<evidence type="ECO:0000313" key="4">
    <source>
        <dbReference type="Proteomes" id="UP000515312"/>
    </source>
</evidence>
<dbReference type="InterPro" id="IPR029052">
    <property type="entry name" value="Metallo-depent_PP-like"/>
</dbReference>
<gene>
    <name evidence="3" type="ORF">H7849_16005</name>
</gene>
<organism evidence="3 4">
    <name type="scientific">Alloacidobacterium dinghuense</name>
    <dbReference type="NCBI Taxonomy" id="2763107"/>
    <lineage>
        <taxon>Bacteria</taxon>
        <taxon>Pseudomonadati</taxon>
        <taxon>Acidobacteriota</taxon>
        <taxon>Terriglobia</taxon>
        <taxon>Terriglobales</taxon>
        <taxon>Acidobacteriaceae</taxon>
        <taxon>Alloacidobacterium</taxon>
    </lineage>
</organism>
<dbReference type="SUPFAM" id="SSF56300">
    <property type="entry name" value="Metallo-dependent phosphatases"/>
    <property type="match status" value="1"/>
</dbReference>
<keyword evidence="4" id="KW-1185">Reference proteome</keyword>
<feature type="region of interest" description="Disordered" evidence="1">
    <location>
        <begin position="1"/>
        <end position="26"/>
    </location>
</feature>
<feature type="compositionally biased region" description="Basic and acidic residues" evidence="1">
    <location>
        <begin position="1"/>
        <end position="19"/>
    </location>
</feature>
<dbReference type="InterPro" id="IPR004843">
    <property type="entry name" value="Calcineurin-like_PHP"/>
</dbReference>
<proteinExistence type="predicted"/>
<protein>
    <submittedName>
        <fullName evidence="3">Metallophosphoesterase</fullName>
    </submittedName>
</protein>
<evidence type="ECO:0000259" key="2">
    <source>
        <dbReference type="Pfam" id="PF00149"/>
    </source>
</evidence>